<dbReference type="GO" id="GO:0071973">
    <property type="term" value="P:bacterial-type flagellum-dependent cell motility"/>
    <property type="evidence" value="ECO:0007669"/>
    <property type="project" value="TreeGrafter"/>
</dbReference>
<dbReference type="AlphaFoldDB" id="A0A0X1KR70"/>
<dbReference type="GO" id="GO:0005576">
    <property type="term" value="C:extracellular region"/>
    <property type="evidence" value="ECO:0007669"/>
    <property type="project" value="UniProtKB-SubCell"/>
</dbReference>
<keyword evidence="8" id="KW-0966">Cell projection</keyword>
<comment type="similarity">
    <text evidence="1 5">Belongs to the FliD family.</text>
</comment>
<dbReference type="PANTHER" id="PTHR30288">
    <property type="entry name" value="FLAGELLAR CAP/ASSEMBLY PROTEIN FLID"/>
    <property type="match status" value="1"/>
</dbReference>
<dbReference type="GO" id="GO:0007155">
    <property type="term" value="P:cell adhesion"/>
    <property type="evidence" value="ECO:0007669"/>
    <property type="project" value="InterPro"/>
</dbReference>
<dbReference type="PATRIC" id="fig|1123384.7.peg.1115"/>
<dbReference type="KEGG" id="phy:AJ81_05630"/>
<evidence type="ECO:0000256" key="4">
    <source>
        <dbReference type="ARBA" id="ARBA00023143"/>
    </source>
</evidence>
<sequence>MDAISKIASSINYRYRSSNIQFGGLASGLNTADIVDALMQIEARPAERLYQKYESLGLKQKAYQQLEEKLESFETFLASFKLQATLMAKKVSIDSDKVSIEASAAALVGSYQIKVLSIASRSSTTSGRTIGPEVDPSTKFGDLVYRYNPTDSVLKIQVGATVHTVNISTEDTISDIVNKLDDIFGYGNVRFENGKLIIESSQAFAIQTIQGTFSHVFNLKDAPIVQEAGEYVLRSTAHVGAVSPYRTLSQISTYRGISITSGVLKINNVEINVDTNMTLNQLIDAINSSNAGVTAAYDQNSDKLIVTSNQTGANAITFEDNGTNLLALLGMDVGQFNVGGVTHVQLSSDGVNWIDLYSSTTEFSYMGLSIKVKGLVETPLSFNVENDVDSIVSKVKEFVDKWNELMEYIYNKYHEKPVTGKNAEELSEEEKLQGILQRDPLLNEIFFRLRGFITTRIEGEISYLWQIGIRTSSYGYQNMKMGKLELDEDQLKAVLRENPEKVWAFFGDTNGFAQQIHSYVRELTRFGGRIDSIAGISGTITNQMRSLAKQLQSWLERLQKREAYLWSKFSAMEEVVSRMQAQGSWLTQFASLSRNNR</sequence>
<evidence type="ECO:0000256" key="1">
    <source>
        <dbReference type="ARBA" id="ARBA00009764"/>
    </source>
</evidence>
<dbReference type="Pfam" id="PF07195">
    <property type="entry name" value="FliD_C"/>
    <property type="match status" value="1"/>
</dbReference>
<dbReference type="InterPro" id="IPR003481">
    <property type="entry name" value="FliD_N"/>
</dbReference>
<dbReference type="PaxDb" id="1123384-AJ81_05630"/>
<keyword evidence="4 5" id="KW-0975">Bacterial flagellum</keyword>
<dbReference type="RefSeq" id="WP_031505172.1">
    <property type="nucleotide sequence ID" value="NC_022795.1"/>
</dbReference>
<evidence type="ECO:0000259" key="7">
    <source>
        <dbReference type="Pfam" id="PF07195"/>
    </source>
</evidence>
<name>A0A0X1KR70_9THEM</name>
<dbReference type="GO" id="GO:0009421">
    <property type="term" value="C:bacterial-type flagellum filament cap"/>
    <property type="evidence" value="ECO:0007669"/>
    <property type="project" value="InterPro"/>
</dbReference>
<protein>
    <recommendedName>
        <fullName evidence="5">Flagellar hook-associated protein 2</fullName>
        <shortName evidence="5">HAP2</shortName>
    </recommendedName>
    <alternativeName>
        <fullName evidence="5">Flagellar cap protein</fullName>
    </alternativeName>
</protein>
<comment type="subcellular location">
    <subcellularLocation>
        <location evidence="5">Secreted</location>
    </subcellularLocation>
    <subcellularLocation>
        <location evidence="5">Bacterial flagellum</location>
    </subcellularLocation>
</comment>
<evidence type="ECO:0000256" key="3">
    <source>
        <dbReference type="ARBA" id="ARBA00023054"/>
    </source>
</evidence>
<dbReference type="InterPro" id="IPR010810">
    <property type="entry name" value="Flagellin_hook_IN_motif"/>
</dbReference>
<dbReference type="Pfam" id="PF02465">
    <property type="entry name" value="FliD_N"/>
    <property type="match status" value="1"/>
</dbReference>
<dbReference type="InterPro" id="IPR010809">
    <property type="entry name" value="FliD_C"/>
</dbReference>
<comment type="function">
    <text evidence="5">Required for morphogenesis and for the elongation of the flagellar filament by facilitating polymerization of the flagellin monomers at the tip of growing filament. Forms a capping structure, which prevents flagellin subunits (transported through the central channel of the flagellum) from leaking out without polymerization at the distal end.</text>
</comment>
<evidence type="ECO:0000313" key="8">
    <source>
        <dbReference type="EMBL" id="AJC73762.1"/>
    </source>
</evidence>
<evidence type="ECO:0000313" key="9">
    <source>
        <dbReference type="Proteomes" id="UP000077469"/>
    </source>
</evidence>
<dbReference type="InterPro" id="IPR040026">
    <property type="entry name" value="FliD"/>
</dbReference>
<dbReference type="EMBL" id="CP007141">
    <property type="protein sequence ID" value="AJC73762.1"/>
    <property type="molecule type" value="Genomic_DNA"/>
</dbReference>
<reference evidence="8 9" key="1">
    <citation type="submission" date="2014-01" db="EMBL/GenBank/DDBJ databases">
        <title>Genome sequencing of Thermotog hypogea.</title>
        <authorList>
            <person name="Zhang X."/>
            <person name="Alvare G."/>
            <person name="Fristensky B."/>
            <person name="Chen L."/>
            <person name="Suen T."/>
            <person name="Chen Q."/>
            <person name="Ma K."/>
        </authorList>
    </citation>
    <scope>NUCLEOTIDE SEQUENCE [LARGE SCALE GENOMIC DNA]</scope>
    <source>
        <strain evidence="8 9">DSM 11164</strain>
    </source>
</reference>
<dbReference type="GO" id="GO:0009424">
    <property type="term" value="C:bacterial-type flagellum hook"/>
    <property type="evidence" value="ECO:0007669"/>
    <property type="project" value="UniProtKB-UniRule"/>
</dbReference>
<accession>A0A0X1KR70</accession>
<dbReference type="Proteomes" id="UP000077469">
    <property type="component" value="Chromosome"/>
</dbReference>
<keyword evidence="3" id="KW-0175">Coiled coil</keyword>
<dbReference type="STRING" id="1123384.AJ81_05630"/>
<dbReference type="OrthoDB" id="41230at2"/>
<dbReference type="PANTHER" id="PTHR30288:SF0">
    <property type="entry name" value="FLAGELLAR HOOK-ASSOCIATED PROTEIN 2"/>
    <property type="match status" value="1"/>
</dbReference>
<dbReference type="Pfam" id="PF07196">
    <property type="entry name" value="Flagellin_IN"/>
    <property type="match status" value="1"/>
</dbReference>
<gene>
    <name evidence="8" type="ORF">AJ81_05630</name>
</gene>
<comment type="subunit">
    <text evidence="2 5">Homopentamer.</text>
</comment>
<keyword evidence="9" id="KW-1185">Reference proteome</keyword>
<keyword evidence="5" id="KW-0964">Secreted</keyword>
<proteinExistence type="inferred from homology"/>
<keyword evidence="8" id="KW-0969">Cilium</keyword>
<organism evidence="8 9">
    <name type="scientific">Pseudothermotoga hypogea DSM 11164 = NBRC 106472</name>
    <dbReference type="NCBI Taxonomy" id="1123384"/>
    <lineage>
        <taxon>Bacteria</taxon>
        <taxon>Thermotogati</taxon>
        <taxon>Thermotogota</taxon>
        <taxon>Thermotogae</taxon>
        <taxon>Thermotogales</taxon>
        <taxon>Thermotogaceae</taxon>
        <taxon>Pseudothermotoga</taxon>
    </lineage>
</organism>
<evidence type="ECO:0000256" key="5">
    <source>
        <dbReference type="RuleBase" id="RU362066"/>
    </source>
</evidence>
<feature type="domain" description="Flagellar hook-associated protein 2 N-terminal" evidence="6">
    <location>
        <begin position="27"/>
        <end position="121"/>
    </location>
</feature>
<feature type="domain" description="Flagellar hook-associated protein 2 C-terminal" evidence="7">
    <location>
        <begin position="351"/>
        <end position="581"/>
    </location>
</feature>
<evidence type="ECO:0000256" key="2">
    <source>
        <dbReference type="ARBA" id="ARBA00011255"/>
    </source>
</evidence>
<keyword evidence="8" id="KW-0282">Flagellum</keyword>
<evidence type="ECO:0000259" key="6">
    <source>
        <dbReference type="Pfam" id="PF02465"/>
    </source>
</evidence>